<keyword evidence="1" id="KW-1133">Transmembrane helix</keyword>
<accession>A0AAN8XMZ1</accession>
<sequence>MVYHISSQRLLGNTEKSPLRVVYHAQVRDLLGKTSRKGSGVPLYRGKGSGVDFLFTTITADNSEIAVVDGAVIITAATILSLLLLLLVLLLITVTSVTDTGILKNIYHSYRTRREEEKACLLLGNRFEICIKNVSKCLQEPTVYS</sequence>
<protein>
    <submittedName>
        <fullName evidence="2">Uncharacterized protein</fullName>
    </submittedName>
</protein>
<keyword evidence="1" id="KW-0472">Membrane</keyword>
<organism evidence="2 3">
    <name type="scientific">Halocaridina rubra</name>
    <name type="common">Hawaiian red shrimp</name>
    <dbReference type="NCBI Taxonomy" id="373956"/>
    <lineage>
        <taxon>Eukaryota</taxon>
        <taxon>Metazoa</taxon>
        <taxon>Ecdysozoa</taxon>
        <taxon>Arthropoda</taxon>
        <taxon>Crustacea</taxon>
        <taxon>Multicrustacea</taxon>
        <taxon>Malacostraca</taxon>
        <taxon>Eumalacostraca</taxon>
        <taxon>Eucarida</taxon>
        <taxon>Decapoda</taxon>
        <taxon>Pleocyemata</taxon>
        <taxon>Caridea</taxon>
        <taxon>Atyoidea</taxon>
        <taxon>Atyidae</taxon>
        <taxon>Halocaridina</taxon>
    </lineage>
</organism>
<dbReference type="AlphaFoldDB" id="A0AAN8XMZ1"/>
<evidence type="ECO:0000313" key="2">
    <source>
        <dbReference type="EMBL" id="KAK7081169.1"/>
    </source>
</evidence>
<name>A0AAN8XMZ1_HALRR</name>
<feature type="transmembrane region" description="Helical" evidence="1">
    <location>
        <begin position="71"/>
        <end position="94"/>
    </location>
</feature>
<evidence type="ECO:0000313" key="3">
    <source>
        <dbReference type="Proteomes" id="UP001381693"/>
    </source>
</evidence>
<dbReference type="Proteomes" id="UP001381693">
    <property type="component" value="Unassembled WGS sequence"/>
</dbReference>
<dbReference type="EMBL" id="JAXCGZ010005688">
    <property type="protein sequence ID" value="KAK7081169.1"/>
    <property type="molecule type" value="Genomic_DNA"/>
</dbReference>
<keyword evidence="3" id="KW-1185">Reference proteome</keyword>
<reference evidence="2 3" key="1">
    <citation type="submission" date="2023-11" db="EMBL/GenBank/DDBJ databases">
        <title>Halocaridina rubra genome assembly.</title>
        <authorList>
            <person name="Smith C."/>
        </authorList>
    </citation>
    <scope>NUCLEOTIDE SEQUENCE [LARGE SCALE GENOMIC DNA]</scope>
    <source>
        <strain evidence="2">EP-1</strain>
        <tissue evidence="2">Whole</tissue>
    </source>
</reference>
<proteinExistence type="predicted"/>
<keyword evidence="1" id="KW-0812">Transmembrane</keyword>
<evidence type="ECO:0000256" key="1">
    <source>
        <dbReference type="SAM" id="Phobius"/>
    </source>
</evidence>
<comment type="caution">
    <text evidence="2">The sequence shown here is derived from an EMBL/GenBank/DDBJ whole genome shotgun (WGS) entry which is preliminary data.</text>
</comment>
<gene>
    <name evidence="2" type="ORF">SK128_007564</name>
</gene>